<sequence>MALTDPQKFKEVAGTEVTAPRVSTGDFKSVYETSDGLNVLTISTQESGSNRKRHLVRIDVSKLANNPLEETKKQTFSMSVYLVIDRPSVAGFTVSEAKKLVEGLSGLLSASSFSLVEKLLGSES</sequence>
<organism evidence="1">
    <name type="scientific">Leviviridae sp</name>
    <dbReference type="NCBI Taxonomy" id="2027243"/>
    <lineage>
        <taxon>Viruses</taxon>
        <taxon>Riboviria</taxon>
        <taxon>Orthornavirae</taxon>
        <taxon>Lenarviricota</taxon>
        <taxon>Leviviricetes</taxon>
        <taxon>Norzivirales</taxon>
        <taxon>Fiersviridae</taxon>
    </lineage>
</organism>
<accession>A0A514D7B4</accession>
<dbReference type="EMBL" id="MN034827">
    <property type="protein sequence ID" value="QDH89463.1"/>
    <property type="molecule type" value="Genomic_RNA"/>
</dbReference>
<name>A0A514D7B4_9VIRU</name>
<evidence type="ECO:0008006" key="2">
    <source>
        <dbReference type="Google" id="ProtNLM"/>
    </source>
</evidence>
<reference evidence="1" key="1">
    <citation type="submission" date="2019-05" db="EMBL/GenBank/DDBJ databases">
        <title>Metatranscriptomic reconstruction reveals RNA viruses with the potential to shape carbon cycling in soil.</title>
        <authorList>
            <person name="Starr E.P."/>
            <person name="Nuccio E."/>
            <person name="Pett-Ridge J."/>
            <person name="Banfield J.F."/>
            <person name="Firestone M.K."/>
        </authorList>
    </citation>
    <scope>NUCLEOTIDE SEQUENCE</scope>
    <source>
        <strain evidence="1">H4_Bulk_46_scaffold_544</strain>
    </source>
</reference>
<proteinExistence type="predicted"/>
<evidence type="ECO:0000313" key="1">
    <source>
        <dbReference type="EMBL" id="QDH89463.1"/>
    </source>
</evidence>
<gene>
    <name evidence="1" type="ORF">H4Bulk46544_000003</name>
</gene>
<protein>
    <recommendedName>
        <fullName evidence="2">Coat protein</fullName>
    </recommendedName>
</protein>